<dbReference type="EMBL" id="LT669839">
    <property type="protein sequence ID" value="SHD76891.1"/>
    <property type="molecule type" value="Genomic_DNA"/>
</dbReference>
<dbReference type="AlphaFoldDB" id="A0A1M4PKQ0"/>
<evidence type="ECO:0000313" key="5">
    <source>
        <dbReference type="Proteomes" id="UP000245423"/>
    </source>
</evidence>
<evidence type="ECO:0000313" key="4">
    <source>
        <dbReference type="EMBL" id="SHD76891.1"/>
    </source>
</evidence>
<proteinExistence type="predicted"/>
<dbReference type="EMBL" id="LT669839">
    <property type="protein sequence ID" value="SHD75999.1"/>
    <property type="molecule type" value="Genomic_DNA"/>
</dbReference>
<organism evidence="2 5">
    <name type="scientific">[Clostridium] ultunense Esp</name>
    <dbReference type="NCBI Taxonomy" id="1288971"/>
    <lineage>
        <taxon>Bacteria</taxon>
        <taxon>Bacillati</taxon>
        <taxon>Bacillota</taxon>
        <taxon>Tissierellia</taxon>
        <taxon>Tissierellales</taxon>
        <taxon>Tepidimicrobiaceae</taxon>
        <taxon>Schnuerera</taxon>
    </lineage>
</organism>
<protein>
    <submittedName>
        <fullName evidence="2">Uncharacterized protein</fullName>
    </submittedName>
</protein>
<reference evidence="2 5" key="1">
    <citation type="submission" date="2016-11" db="EMBL/GenBank/DDBJ databases">
        <authorList>
            <person name="Manzoor S."/>
        </authorList>
    </citation>
    <scope>NUCLEOTIDE SEQUENCE [LARGE SCALE GENOMIC DNA]</scope>
    <source>
        <strain evidence="2">Clostridium ultunense strain Esp</strain>
    </source>
</reference>
<accession>A0A1M4PKQ0</accession>
<name>A0A1M4PKQ0_9FIRM</name>
<dbReference type="EMBL" id="LT669839">
    <property type="protein sequence ID" value="SHD75687.1"/>
    <property type="molecule type" value="Genomic_DNA"/>
</dbReference>
<dbReference type="Proteomes" id="UP000245423">
    <property type="component" value="Chromosome 1"/>
</dbReference>
<evidence type="ECO:0000313" key="1">
    <source>
        <dbReference type="EMBL" id="SHD75687.1"/>
    </source>
</evidence>
<gene>
    <name evidence="1" type="ORF">CUESP1_0292</name>
    <name evidence="2" type="ORF">CUESP1_0615</name>
    <name evidence="3" type="ORF">CUESP1_1162</name>
    <name evidence="4" type="ORF">CUESP1_1527</name>
</gene>
<keyword evidence="5" id="KW-1185">Reference proteome</keyword>
<evidence type="ECO:0000313" key="3">
    <source>
        <dbReference type="EMBL" id="SHD76535.1"/>
    </source>
</evidence>
<dbReference type="EMBL" id="LT669839">
    <property type="protein sequence ID" value="SHD76535.1"/>
    <property type="molecule type" value="Genomic_DNA"/>
</dbReference>
<evidence type="ECO:0000313" key="2">
    <source>
        <dbReference type="EMBL" id="SHD75999.1"/>
    </source>
</evidence>
<sequence>MDILKTGQEKRMIIRMAVDPRVLTYLDSPRVQRSVALVLLLRNKTDSTCVKF</sequence>